<comment type="cofactor">
    <cofactor evidence="1">
        <name>L-ascorbate</name>
        <dbReference type="ChEBI" id="CHEBI:38290"/>
    </cofactor>
</comment>
<dbReference type="RefSeq" id="WP_349544463.1">
    <property type="nucleotide sequence ID" value="NZ_JAOALG010000002.1"/>
</dbReference>
<organism evidence="8 9">
    <name type="scientific">Paraburkholderia acidicola</name>
    <dbReference type="NCBI Taxonomy" id="1912599"/>
    <lineage>
        <taxon>Bacteria</taxon>
        <taxon>Pseudomonadati</taxon>
        <taxon>Pseudomonadota</taxon>
        <taxon>Betaproteobacteria</taxon>
        <taxon>Burkholderiales</taxon>
        <taxon>Burkholderiaceae</taxon>
        <taxon>Paraburkholderia</taxon>
    </lineage>
</organism>
<evidence type="ECO:0000256" key="3">
    <source>
        <dbReference type="ARBA" id="ARBA00022896"/>
    </source>
</evidence>
<evidence type="ECO:0000256" key="6">
    <source>
        <dbReference type="ARBA" id="ARBA00023004"/>
    </source>
</evidence>
<comment type="caution">
    <text evidence="8">The sequence shown here is derived from an EMBL/GenBank/DDBJ whole genome shotgun (WGS) entry which is preliminary data.</text>
</comment>
<dbReference type="SMART" id="SM00702">
    <property type="entry name" value="P4Hc"/>
    <property type="match status" value="1"/>
</dbReference>
<name>A0ABV1LTL4_9BURK</name>
<dbReference type="Gene3D" id="2.60.120.620">
    <property type="entry name" value="q2cbj1_9rhob like domain"/>
    <property type="match status" value="1"/>
</dbReference>
<feature type="domain" description="Fe2OG dioxygenase" evidence="7">
    <location>
        <begin position="183"/>
        <end position="292"/>
    </location>
</feature>
<evidence type="ECO:0000256" key="1">
    <source>
        <dbReference type="ARBA" id="ARBA00001961"/>
    </source>
</evidence>
<proteinExistence type="predicted"/>
<accession>A0ABV1LTL4</accession>
<dbReference type="PROSITE" id="PS51471">
    <property type="entry name" value="FE2OG_OXY"/>
    <property type="match status" value="1"/>
</dbReference>
<keyword evidence="3" id="KW-0847">Vitamin C</keyword>
<evidence type="ECO:0000313" key="8">
    <source>
        <dbReference type="EMBL" id="MEQ5842672.1"/>
    </source>
</evidence>
<evidence type="ECO:0000256" key="5">
    <source>
        <dbReference type="ARBA" id="ARBA00023002"/>
    </source>
</evidence>
<keyword evidence="9" id="KW-1185">Reference proteome</keyword>
<evidence type="ECO:0000256" key="4">
    <source>
        <dbReference type="ARBA" id="ARBA00022964"/>
    </source>
</evidence>
<keyword evidence="5" id="KW-0560">Oxidoreductase</keyword>
<gene>
    <name evidence="8" type="ORF">N0A02_24780</name>
</gene>
<dbReference type="PANTHER" id="PTHR10869:SF246">
    <property type="entry name" value="TRANSMEMBRANE PROLYL 4-HYDROXYLASE"/>
    <property type="match status" value="1"/>
</dbReference>
<reference evidence="8 9" key="1">
    <citation type="journal article" date="2024" name="Chem. Sci.">
        <title>Discovery of a lagriamide polyketide by integrated genome mining, isotopic labeling, and untargeted metabolomics.</title>
        <authorList>
            <person name="Fergusson C.H."/>
            <person name="Saulog J."/>
            <person name="Paulo B.S."/>
            <person name="Wilson D.M."/>
            <person name="Liu D.Y."/>
            <person name="Morehouse N.J."/>
            <person name="Waterworth S."/>
            <person name="Barkei J."/>
            <person name="Gray C.A."/>
            <person name="Kwan J.C."/>
            <person name="Eustaquio A.S."/>
            <person name="Linington R.G."/>
        </authorList>
    </citation>
    <scope>NUCLEOTIDE SEQUENCE [LARGE SCALE GENOMIC DNA]</scope>
    <source>
        <strain evidence="8 9">RL17-338-BIF-B</strain>
    </source>
</reference>
<evidence type="ECO:0000259" key="7">
    <source>
        <dbReference type="PROSITE" id="PS51471"/>
    </source>
</evidence>
<dbReference type="PANTHER" id="PTHR10869">
    <property type="entry name" value="PROLYL 4-HYDROXYLASE ALPHA SUBUNIT"/>
    <property type="match status" value="1"/>
</dbReference>
<evidence type="ECO:0000256" key="2">
    <source>
        <dbReference type="ARBA" id="ARBA00022723"/>
    </source>
</evidence>
<evidence type="ECO:0000313" key="9">
    <source>
        <dbReference type="Proteomes" id="UP001469089"/>
    </source>
</evidence>
<keyword evidence="4" id="KW-0223">Dioxygenase</keyword>
<dbReference type="EMBL" id="JAOALG010000002">
    <property type="protein sequence ID" value="MEQ5842672.1"/>
    <property type="molecule type" value="Genomic_DNA"/>
</dbReference>
<keyword evidence="2" id="KW-0479">Metal-binding</keyword>
<dbReference type="InterPro" id="IPR045054">
    <property type="entry name" value="P4HA-like"/>
</dbReference>
<sequence>MPILDKAWRDWLTTNVERGCSAESMIDAMIASGFDHGTAREAVKQIVLGKPVALGQTTPPAVASAVATTSSITASNGYHYETCPVPAGNVVRAGGRDVKVLMRCERPQVIVFGDVLSADECHELMERSRHRLKRSTTVNEQDGSEDVIQNRTSEGIWFQRCEDPFITTLDERIAELMNWPMNRGEGFQILHYNGGGEYRPHFDYFPPDQTGSAKHMAHGGQRVATLIIYLNDVAGGGETIFPEAGLSVVAKQGGAVYFSYMNSLGELDPLTLHGGAPVQSGEKWIMTKWMRQRAYE</sequence>
<protein>
    <submittedName>
        <fullName evidence="8">2OG-Fe(II) oxygenase</fullName>
    </submittedName>
</protein>
<dbReference type="InterPro" id="IPR006620">
    <property type="entry name" value="Pro_4_hyd_alph"/>
</dbReference>
<dbReference type="InterPro" id="IPR005123">
    <property type="entry name" value="Oxoglu/Fe-dep_dioxygenase_dom"/>
</dbReference>
<dbReference type="InterPro" id="IPR044862">
    <property type="entry name" value="Pro_4_hyd_alph_FE2OG_OXY"/>
</dbReference>
<dbReference type="Proteomes" id="UP001469089">
    <property type="component" value="Unassembled WGS sequence"/>
</dbReference>
<dbReference type="Pfam" id="PF13640">
    <property type="entry name" value="2OG-FeII_Oxy_3"/>
    <property type="match status" value="1"/>
</dbReference>
<keyword evidence="6" id="KW-0408">Iron</keyword>